<reference evidence="5 6" key="1">
    <citation type="submission" date="2024-01" db="EMBL/GenBank/DDBJ databases">
        <title>The genome of the rayed Mediterranean limpet Patella caerulea (Linnaeus, 1758).</title>
        <authorList>
            <person name="Anh-Thu Weber A."/>
            <person name="Halstead-Nussloch G."/>
        </authorList>
    </citation>
    <scope>NUCLEOTIDE SEQUENCE [LARGE SCALE GENOMIC DNA]</scope>
    <source>
        <strain evidence="5">AATW-2023a</strain>
        <tissue evidence="5">Whole specimen</tissue>
    </source>
</reference>
<feature type="transmembrane region" description="Helical" evidence="4">
    <location>
        <begin position="91"/>
        <end position="111"/>
    </location>
</feature>
<dbReference type="Proteomes" id="UP001347796">
    <property type="component" value="Unassembled WGS sequence"/>
</dbReference>
<evidence type="ECO:0000256" key="3">
    <source>
        <dbReference type="ARBA" id="ARBA00023136"/>
    </source>
</evidence>
<evidence type="ECO:0000313" key="6">
    <source>
        <dbReference type="Proteomes" id="UP001347796"/>
    </source>
</evidence>
<proteinExistence type="predicted"/>
<keyword evidence="1 4" id="KW-0812">Transmembrane</keyword>
<feature type="transmembrane region" description="Helical" evidence="4">
    <location>
        <begin position="118"/>
        <end position="135"/>
    </location>
</feature>
<dbReference type="EMBL" id="JAZGQO010000002">
    <property type="protein sequence ID" value="KAK6192324.1"/>
    <property type="molecule type" value="Genomic_DNA"/>
</dbReference>
<keyword evidence="3 4" id="KW-0472">Membrane</keyword>
<protein>
    <submittedName>
        <fullName evidence="5">Uncharacterized protein</fullName>
    </submittedName>
</protein>
<dbReference type="InterPro" id="IPR036259">
    <property type="entry name" value="MFS_trans_sf"/>
</dbReference>
<sequence>MKRNQPKKKDEDGLPRDLPWKYHILTIVLLNLFYVAYSLVDNTFAAYLMTFVVIHLKWTKARGTQITSVYWAAFAVSRFSGIFIIRCLRPVVMLFICIAGLTISFTGILLCSHFQIHVGIWIWSVLVGLSMSIVFPNGFTWAQENLLNITGKVTSLILVAASAGTVINPVIMGYLMEELSPMWYCYLLVGDSILCLAIFVVLLFVAKCVSGPKRIVASPKLEVAPQQAESVNNGTPFMPNDISTKL</sequence>
<name>A0AAN8KHG8_PATCE</name>
<comment type="caution">
    <text evidence="5">The sequence shown here is derived from an EMBL/GenBank/DDBJ whole genome shotgun (WGS) entry which is preliminary data.</text>
</comment>
<gene>
    <name evidence="5" type="ORF">SNE40_003809</name>
</gene>
<accession>A0AAN8KHG8</accession>
<dbReference type="PANTHER" id="PTHR23121">
    <property type="entry name" value="SODIUM-DEPENDENT GLUCOSE TRANSPORTER 1"/>
    <property type="match status" value="1"/>
</dbReference>
<keyword evidence="6" id="KW-1185">Reference proteome</keyword>
<evidence type="ECO:0000256" key="4">
    <source>
        <dbReference type="SAM" id="Phobius"/>
    </source>
</evidence>
<evidence type="ECO:0000256" key="1">
    <source>
        <dbReference type="ARBA" id="ARBA00022692"/>
    </source>
</evidence>
<dbReference type="AlphaFoldDB" id="A0AAN8KHG8"/>
<evidence type="ECO:0000313" key="5">
    <source>
        <dbReference type="EMBL" id="KAK6192324.1"/>
    </source>
</evidence>
<dbReference type="Gene3D" id="1.20.1250.20">
    <property type="entry name" value="MFS general substrate transporter like domains"/>
    <property type="match status" value="1"/>
</dbReference>
<evidence type="ECO:0000256" key="2">
    <source>
        <dbReference type="ARBA" id="ARBA00022989"/>
    </source>
</evidence>
<dbReference type="PANTHER" id="PTHR23121:SF9">
    <property type="entry name" value="SODIUM-DEPENDENT GLUCOSE TRANSPORTER 1"/>
    <property type="match status" value="1"/>
</dbReference>
<feature type="transmembrane region" description="Helical" evidence="4">
    <location>
        <begin position="66"/>
        <end position="85"/>
    </location>
</feature>
<feature type="transmembrane region" description="Helical" evidence="4">
    <location>
        <begin position="183"/>
        <end position="206"/>
    </location>
</feature>
<keyword evidence="2 4" id="KW-1133">Transmembrane helix</keyword>
<feature type="transmembrane region" description="Helical" evidence="4">
    <location>
        <begin position="155"/>
        <end position="176"/>
    </location>
</feature>
<dbReference type="SUPFAM" id="SSF103473">
    <property type="entry name" value="MFS general substrate transporter"/>
    <property type="match status" value="1"/>
</dbReference>
<organism evidence="5 6">
    <name type="scientific">Patella caerulea</name>
    <name type="common">Rayed Mediterranean limpet</name>
    <dbReference type="NCBI Taxonomy" id="87958"/>
    <lineage>
        <taxon>Eukaryota</taxon>
        <taxon>Metazoa</taxon>
        <taxon>Spiralia</taxon>
        <taxon>Lophotrochozoa</taxon>
        <taxon>Mollusca</taxon>
        <taxon>Gastropoda</taxon>
        <taxon>Patellogastropoda</taxon>
        <taxon>Patelloidea</taxon>
        <taxon>Patellidae</taxon>
        <taxon>Patella</taxon>
    </lineage>
</organism>